<accession>A0A921JFI2</accession>
<feature type="region of interest" description="Disordered" evidence="1">
    <location>
        <begin position="49"/>
        <end position="68"/>
    </location>
</feature>
<comment type="caution">
    <text evidence="2">The sequence shown here is derived from an EMBL/GenBank/DDBJ whole genome shotgun (WGS) entry which is preliminary data.</text>
</comment>
<dbReference type="AlphaFoldDB" id="A0A921JFI2"/>
<organism evidence="2 3">
    <name type="scientific">Methylorubrum populi</name>
    <dbReference type="NCBI Taxonomy" id="223967"/>
    <lineage>
        <taxon>Bacteria</taxon>
        <taxon>Pseudomonadati</taxon>
        <taxon>Pseudomonadota</taxon>
        <taxon>Alphaproteobacteria</taxon>
        <taxon>Hyphomicrobiales</taxon>
        <taxon>Methylobacteriaceae</taxon>
        <taxon>Methylorubrum</taxon>
    </lineage>
</organism>
<sequence length="108" mass="12053">MTPAQAISALDRQLRRHGEDVKLRAQDAADDGTQDLTRRAFVREYRPDELSGGIEQGDREVTLSPTGLATDPRRLGGIWVGERYHTIEVATPVRMAGVVVRWNLWAKG</sequence>
<name>A0A921JFI2_9HYPH</name>
<gene>
    <name evidence="2" type="ORF">K8W01_14790</name>
</gene>
<dbReference type="Proteomes" id="UP000742631">
    <property type="component" value="Unassembled WGS sequence"/>
</dbReference>
<reference evidence="2" key="2">
    <citation type="submission" date="2021-09" db="EMBL/GenBank/DDBJ databases">
        <authorList>
            <person name="Gilroy R."/>
        </authorList>
    </citation>
    <scope>NUCLEOTIDE SEQUENCE</scope>
    <source>
        <strain evidence="2">316</strain>
    </source>
</reference>
<dbReference type="EMBL" id="DYYG01000043">
    <property type="protein sequence ID" value="HJE24920.1"/>
    <property type="molecule type" value="Genomic_DNA"/>
</dbReference>
<protein>
    <submittedName>
        <fullName evidence="2">Uncharacterized protein</fullName>
    </submittedName>
</protein>
<evidence type="ECO:0000313" key="3">
    <source>
        <dbReference type="Proteomes" id="UP000742631"/>
    </source>
</evidence>
<reference evidence="2" key="1">
    <citation type="journal article" date="2021" name="PeerJ">
        <title>Extensive microbial diversity within the chicken gut microbiome revealed by metagenomics and culture.</title>
        <authorList>
            <person name="Gilroy R."/>
            <person name="Ravi A."/>
            <person name="Getino M."/>
            <person name="Pursley I."/>
            <person name="Horton D.L."/>
            <person name="Alikhan N.F."/>
            <person name="Baker D."/>
            <person name="Gharbi K."/>
            <person name="Hall N."/>
            <person name="Watson M."/>
            <person name="Adriaenssens E.M."/>
            <person name="Foster-Nyarko E."/>
            <person name="Jarju S."/>
            <person name="Secka A."/>
            <person name="Antonio M."/>
            <person name="Oren A."/>
            <person name="Chaudhuri R.R."/>
            <person name="La Ragione R."/>
            <person name="Hildebrand F."/>
            <person name="Pallen M.J."/>
        </authorList>
    </citation>
    <scope>NUCLEOTIDE SEQUENCE</scope>
    <source>
        <strain evidence="2">316</strain>
    </source>
</reference>
<proteinExistence type="predicted"/>
<evidence type="ECO:0000313" key="2">
    <source>
        <dbReference type="EMBL" id="HJE24920.1"/>
    </source>
</evidence>
<evidence type="ECO:0000256" key="1">
    <source>
        <dbReference type="SAM" id="MobiDB-lite"/>
    </source>
</evidence>